<dbReference type="EMBL" id="JXLI01000003">
    <property type="protein sequence ID" value="KJY58544.1"/>
    <property type="molecule type" value="Genomic_DNA"/>
</dbReference>
<dbReference type="AlphaFoldDB" id="A0A0F4LJX6"/>
<dbReference type="OrthoDB" id="9808134at2"/>
<feature type="modified residue" description="Phosphocysteine; by EIIA" evidence="7">
    <location>
        <position position="10"/>
    </location>
</feature>
<organism evidence="9 10">
    <name type="scientific">Lactobacillus melliventris</name>
    <dbReference type="NCBI Taxonomy" id="1218507"/>
    <lineage>
        <taxon>Bacteria</taxon>
        <taxon>Bacillati</taxon>
        <taxon>Bacillota</taxon>
        <taxon>Bacilli</taxon>
        <taxon>Lactobacillales</taxon>
        <taxon>Lactobacillaceae</taxon>
        <taxon>Lactobacillus</taxon>
    </lineage>
</organism>
<dbReference type="InterPro" id="IPR051819">
    <property type="entry name" value="PTS_sugar-specific_EIIB"/>
</dbReference>
<evidence type="ECO:0000256" key="5">
    <source>
        <dbReference type="ARBA" id="ARBA00022683"/>
    </source>
</evidence>
<dbReference type="PANTHER" id="PTHR34581:SF2">
    <property type="entry name" value="PTS SYSTEM N,N'-DIACETYLCHITOBIOSE-SPECIFIC EIIB COMPONENT"/>
    <property type="match status" value="1"/>
</dbReference>
<dbReference type="STRING" id="1218507.JF74_00460"/>
<dbReference type="Pfam" id="PF02302">
    <property type="entry name" value="PTS_IIB"/>
    <property type="match status" value="1"/>
</dbReference>
<keyword evidence="6" id="KW-0418">Kinase</keyword>
<name>A0A0F4LJX6_9LACO</name>
<dbReference type="Proteomes" id="UP000033531">
    <property type="component" value="Unassembled WGS sequence"/>
</dbReference>
<keyword evidence="2" id="KW-0597">Phosphoprotein</keyword>
<dbReference type="InterPro" id="IPR003501">
    <property type="entry name" value="PTS_EIIB_2/3"/>
</dbReference>
<evidence type="ECO:0000256" key="1">
    <source>
        <dbReference type="ARBA" id="ARBA00022448"/>
    </source>
</evidence>
<dbReference type="PANTHER" id="PTHR34581">
    <property type="entry name" value="PTS SYSTEM N,N'-DIACETYLCHITOBIOSE-SPECIFIC EIIB COMPONENT"/>
    <property type="match status" value="1"/>
</dbReference>
<accession>A0A0F4LJX6</accession>
<reference evidence="9 10" key="1">
    <citation type="submission" date="2015-01" db="EMBL/GenBank/DDBJ databases">
        <title>Comparative genomics of the lactic acid bacteria isolated from the honey bee gut.</title>
        <authorList>
            <person name="Ellegaard K.M."/>
            <person name="Tamarit D."/>
            <person name="Javelind E."/>
            <person name="Olofsson T."/>
            <person name="Andersson S.G."/>
            <person name="Vasquez A."/>
        </authorList>
    </citation>
    <scope>NUCLEOTIDE SEQUENCE [LARGE SCALE GENOMIC DNA]</scope>
    <source>
        <strain evidence="9 10">Hma8</strain>
    </source>
</reference>
<dbReference type="InterPro" id="IPR036095">
    <property type="entry name" value="PTS_EIIB-like_sf"/>
</dbReference>
<dbReference type="RefSeq" id="WP_046324013.1">
    <property type="nucleotide sequence ID" value="NZ_JBHTMT010000009.1"/>
</dbReference>
<comment type="caution">
    <text evidence="9">The sequence shown here is derived from an EMBL/GenBank/DDBJ whole genome shotgun (WGS) entry which is preliminary data.</text>
</comment>
<dbReference type="HOGENOM" id="CLU_147323_2_1_9"/>
<protein>
    <submittedName>
        <fullName evidence="9">PTS Lac IIB</fullName>
    </submittedName>
</protein>
<evidence type="ECO:0000259" key="8">
    <source>
        <dbReference type="PROSITE" id="PS51100"/>
    </source>
</evidence>
<evidence type="ECO:0000313" key="9">
    <source>
        <dbReference type="EMBL" id="KJY58544.1"/>
    </source>
</evidence>
<dbReference type="GO" id="GO:0016301">
    <property type="term" value="F:kinase activity"/>
    <property type="evidence" value="ECO:0007669"/>
    <property type="project" value="UniProtKB-KW"/>
</dbReference>
<evidence type="ECO:0000313" key="10">
    <source>
        <dbReference type="Proteomes" id="UP000033531"/>
    </source>
</evidence>
<evidence type="ECO:0000256" key="7">
    <source>
        <dbReference type="PROSITE-ProRule" id="PRU00423"/>
    </source>
</evidence>
<gene>
    <name evidence="9" type="ORF">JF74_00460</name>
</gene>
<evidence type="ECO:0000256" key="3">
    <source>
        <dbReference type="ARBA" id="ARBA00022597"/>
    </source>
</evidence>
<keyword evidence="5" id="KW-0598">Phosphotransferase system</keyword>
<keyword evidence="3" id="KW-0762">Sugar transport</keyword>
<dbReference type="PROSITE" id="PS51100">
    <property type="entry name" value="PTS_EIIB_TYPE_3"/>
    <property type="match status" value="1"/>
</dbReference>
<dbReference type="GO" id="GO:0008982">
    <property type="term" value="F:protein-N(PI)-phosphohistidine-sugar phosphotransferase activity"/>
    <property type="evidence" value="ECO:0007669"/>
    <property type="project" value="InterPro"/>
</dbReference>
<dbReference type="GO" id="GO:0009401">
    <property type="term" value="P:phosphoenolpyruvate-dependent sugar phosphotransferase system"/>
    <property type="evidence" value="ECO:0007669"/>
    <property type="project" value="UniProtKB-KW"/>
</dbReference>
<dbReference type="SUPFAM" id="SSF52794">
    <property type="entry name" value="PTS system IIB component-like"/>
    <property type="match status" value="1"/>
</dbReference>
<dbReference type="InterPro" id="IPR013012">
    <property type="entry name" value="PTS_EIIB_3"/>
</dbReference>
<dbReference type="PATRIC" id="fig|1218507.3.peg.200"/>
<evidence type="ECO:0000256" key="4">
    <source>
        <dbReference type="ARBA" id="ARBA00022679"/>
    </source>
</evidence>
<feature type="domain" description="PTS EIIB type-3" evidence="8">
    <location>
        <begin position="3"/>
        <end position="103"/>
    </location>
</feature>
<dbReference type="Gene3D" id="3.40.50.2300">
    <property type="match status" value="1"/>
</dbReference>
<keyword evidence="1" id="KW-0813">Transport</keyword>
<sequence>MKKYSILLLCAAGMSTSLLMRKLKKYALDNNIELNIDAVGLSANDYVDEAKKHDVILMGPQVSYRLNEVKEETGMPVATIPSTDYALGNAKNIFALTTKLLHE</sequence>
<evidence type="ECO:0000256" key="6">
    <source>
        <dbReference type="ARBA" id="ARBA00022777"/>
    </source>
</evidence>
<dbReference type="CDD" id="cd05564">
    <property type="entry name" value="PTS_IIB_chitobiose_lichenan"/>
    <property type="match status" value="1"/>
</dbReference>
<evidence type="ECO:0000256" key="2">
    <source>
        <dbReference type="ARBA" id="ARBA00022553"/>
    </source>
</evidence>
<proteinExistence type="predicted"/>
<keyword evidence="4" id="KW-0808">Transferase</keyword>